<evidence type="ECO:0000259" key="3">
    <source>
        <dbReference type="Pfam" id="PF04321"/>
    </source>
</evidence>
<dbReference type="Pfam" id="PF04321">
    <property type="entry name" value="RmlD_sub_bind"/>
    <property type="match status" value="1"/>
</dbReference>
<dbReference type="FunFam" id="3.40.50.720:FF:000159">
    <property type="entry name" value="dTDP-4-dehydrorhamnose reductase"/>
    <property type="match status" value="1"/>
</dbReference>
<dbReference type="AlphaFoldDB" id="A0A414NVT2"/>
<dbReference type="PANTHER" id="PTHR10491">
    <property type="entry name" value="DTDP-4-DEHYDRORHAMNOSE REDUCTASE"/>
    <property type="match status" value="1"/>
</dbReference>
<dbReference type="Gene3D" id="3.90.25.10">
    <property type="entry name" value="UDP-galactose 4-epimerase, domain 1"/>
    <property type="match status" value="1"/>
</dbReference>
<proteinExistence type="inferred from homology"/>
<dbReference type="EMBL" id="QRHE01000008">
    <property type="protein sequence ID" value="RHF51106.1"/>
    <property type="molecule type" value="Genomic_DNA"/>
</dbReference>
<evidence type="ECO:0000313" key="4">
    <source>
        <dbReference type="EMBL" id="RHF51106.1"/>
    </source>
</evidence>
<name>A0A414NVT2_9FIRM</name>
<evidence type="ECO:0000313" key="5">
    <source>
        <dbReference type="Proteomes" id="UP000283442"/>
    </source>
</evidence>
<keyword evidence="2 4" id="KW-0560">Oxidoreductase</keyword>
<evidence type="ECO:0000256" key="2">
    <source>
        <dbReference type="RuleBase" id="RU364082"/>
    </source>
</evidence>
<dbReference type="Proteomes" id="UP000283442">
    <property type="component" value="Unassembled WGS sequence"/>
</dbReference>
<dbReference type="GO" id="GO:0019305">
    <property type="term" value="P:dTDP-rhamnose biosynthetic process"/>
    <property type="evidence" value="ECO:0007669"/>
    <property type="project" value="UniProtKB-UniPathway"/>
</dbReference>
<dbReference type="UniPathway" id="UPA00124"/>
<dbReference type="Gene3D" id="3.40.50.720">
    <property type="entry name" value="NAD(P)-binding Rossmann-like Domain"/>
    <property type="match status" value="1"/>
</dbReference>
<comment type="function">
    <text evidence="2">Catalyzes the reduction of dTDP-6-deoxy-L-lyxo-4-hexulose to yield dTDP-L-rhamnose.</text>
</comment>
<comment type="similarity">
    <text evidence="1 2">Belongs to the dTDP-4-dehydrorhamnose reductase family.</text>
</comment>
<reference evidence="4 5" key="1">
    <citation type="submission" date="2018-08" db="EMBL/GenBank/DDBJ databases">
        <title>A genome reference for cultivated species of the human gut microbiota.</title>
        <authorList>
            <person name="Zou Y."/>
            <person name="Xue W."/>
            <person name="Luo G."/>
        </authorList>
    </citation>
    <scope>NUCLEOTIDE SEQUENCE [LARGE SCALE GENOMIC DNA]</scope>
    <source>
        <strain evidence="4 5">AM25-21AC</strain>
    </source>
</reference>
<comment type="caution">
    <text evidence="4">The sequence shown here is derived from an EMBL/GenBank/DDBJ whole genome shotgun (WGS) entry which is preliminary data.</text>
</comment>
<accession>A0A414NVT2</accession>
<feature type="domain" description="RmlD-like substrate binding" evidence="3">
    <location>
        <begin position="1"/>
        <end position="279"/>
    </location>
</feature>
<dbReference type="GO" id="GO:0005829">
    <property type="term" value="C:cytosol"/>
    <property type="evidence" value="ECO:0007669"/>
    <property type="project" value="TreeGrafter"/>
</dbReference>
<gene>
    <name evidence="4" type="primary">rfbD</name>
    <name evidence="4" type="ORF">DW674_08385</name>
</gene>
<dbReference type="InterPro" id="IPR005913">
    <property type="entry name" value="dTDP_dehydrorham_reduct"/>
</dbReference>
<dbReference type="RefSeq" id="WP_118176345.1">
    <property type="nucleotide sequence ID" value="NZ_CAMKFF010000022.1"/>
</dbReference>
<sequence length="291" mass="32304">MRVLVTGVTGQLGHDCVVELKDRGMEVRGVSSRDFPLTNAKAMRRVMAAYKPNCVIHCAAYTAVDRAEDDEAACMAVNAEGTANLAKLCREFHAKMVYISTDYVFPGDGDAPYETDAPKGPQNVYGKSKLMGEEAIQSILKRYFIVRISWVFGINGKNFIRTMLRLGESHAKLTVVDDQVGSPTYTRDLSVLLADMIQTERYGVYHATNEGFCSWAELAAEVFRQAGMPVEVTPVPSSAYPTRAVRPKNSRMSKKSLTEAGFALLPRWQDAVGRYLIELESMKEQREALAE</sequence>
<comment type="pathway">
    <text evidence="2">Carbohydrate biosynthesis; dTDP-L-rhamnose biosynthesis.</text>
</comment>
<dbReference type="CDD" id="cd05254">
    <property type="entry name" value="dTDP_HR_like_SDR_e"/>
    <property type="match status" value="1"/>
</dbReference>
<organism evidence="4 5">
    <name type="scientific">Mitsuokella multacida</name>
    <dbReference type="NCBI Taxonomy" id="52226"/>
    <lineage>
        <taxon>Bacteria</taxon>
        <taxon>Bacillati</taxon>
        <taxon>Bacillota</taxon>
        <taxon>Negativicutes</taxon>
        <taxon>Selenomonadales</taxon>
        <taxon>Selenomonadaceae</taxon>
        <taxon>Mitsuokella</taxon>
    </lineage>
</organism>
<dbReference type="GO" id="GO:0008831">
    <property type="term" value="F:dTDP-4-dehydrorhamnose reductase activity"/>
    <property type="evidence" value="ECO:0007669"/>
    <property type="project" value="UniProtKB-EC"/>
</dbReference>
<dbReference type="EC" id="1.1.1.133" evidence="2"/>
<protein>
    <recommendedName>
        <fullName evidence="2">dTDP-4-dehydrorhamnose reductase</fullName>
        <ecNumber evidence="2">1.1.1.133</ecNumber>
    </recommendedName>
</protein>
<dbReference type="InterPro" id="IPR029903">
    <property type="entry name" value="RmlD-like-bd"/>
</dbReference>
<dbReference type="PANTHER" id="PTHR10491:SF4">
    <property type="entry name" value="METHIONINE ADENOSYLTRANSFERASE 2 SUBUNIT BETA"/>
    <property type="match status" value="1"/>
</dbReference>
<dbReference type="OrthoDB" id="9803892at2"/>
<dbReference type="SUPFAM" id="SSF51735">
    <property type="entry name" value="NAD(P)-binding Rossmann-fold domains"/>
    <property type="match status" value="1"/>
</dbReference>
<dbReference type="InterPro" id="IPR036291">
    <property type="entry name" value="NAD(P)-bd_dom_sf"/>
</dbReference>
<evidence type="ECO:0000256" key="1">
    <source>
        <dbReference type="ARBA" id="ARBA00010944"/>
    </source>
</evidence>
<keyword evidence="2" id="KW-0521">NADP</keyword>
<dbReference type="NCBIfam" id="TIGR01214">
    <property type="entry name" value="rmlD"/>
    <property type="match status" value="1"/>
</dbReference>